<evidence type="ECO:0000259" key="6">
    <source>
        <dbReference type="Pfam" id="PF07980"/>
    </source>
</evidence>
<sequence length="540" mass="61130">MEHSIKKLVTGLLLISGLLLTQSCDEAVLNEKPLAFLSPDVTLVNNAGFQSAIVGLHQGFRELFGQNNDNADGWWSLYFGTDIGTIGTRDAHLRDYSTQLTPTFFGVTWFWNWGYLTMLPRANQIIEYAQRPTATWTSEAQKNAVIAEARFFRAYTLNLLTNLYGDVPVADKVFTEPKVDFQRTSRKDVLAFVRADLEFASQNLPLTTTIQGRITKDAADHLLTEVAISQGEYDRAIAAATSVISSGRNQLMTSRFGSTRTQPGDVYSDLWKDGNQNRSSGNLENIWVMQYEFQTPGGSPTSGFAKPWLRAWGARYFDVRDPNNAPGGLVVDSLGRGVSWMRPNTHVLHTIWREDPADMRNSPNNIRRQWYYNNPSSRFFGQPIKPHQYLDTLYHIYPSFKKIEGLSLAGATNTRTFSDWPMMRLAETYLLRAEAHLLKGDKQKAADNINVVRSRANAKPVTADRVDLDYLLDERLRELIVEEPRRLTLSRMGKLVDRTKRYNGYPLTVSTVQDKNALFPIPQTFIDANFGFKVAQNPGY</sequence>
<dbReference type="eggNOG" id="COG1395">
    <property type="taxonomic scope" value="Bacteria"/>
</dbReference>
<evidence type="ECO:0000256" key="5">
    <source>
        <dbReference type="ARBA" id="ARBA00023237"/>
    </source>
</evidence>
<proteinExistence type="inferred from homology"/>
<evidence type="ECO:0000313" key="8">
    <source>
        <dbReference type="EMBL" id="CCH02341.1"/>
    </source>
</evidence>
<dbReference type="InterPro" id="IPR033985">
    <property type="entry name" value="SusD-like_N"/>
</dbReference>
<evidence type="ECO:0000313" key="9">
    <source>
        <dbReference type="Proteomes" id="UP000011058"/>
    </source>
</evidence>
<feature type="domain" description="SusD-like N-terminal" evidence="7">
    <location>
        <begin position="107"/>
        <end position="223"/>
    </location>
</feature>
<dbReference type="RefSeq" id="WP_015333440.1">
    <property type="nucleotide sequence ID" value="NC_020054.1"/>
</dbReference>
<keyword evidence="3" id="KW-0732">Signal</keyword>
<evidence type="ECO:0000256" key="4">
    <source>
        <dbReference type="ARBA" id="ARBA00023136"/>
    </source>
</evidence>
<dbReference type="InterPro" id="IPR011990">
    <property type="entry name" value="TPR-like_helical_dom_sf"/>
</dbReference>
<feature type="domain" description="RagB/SusD" evidence="6">
    <location>
        <begin position="385"/>
        <end position="540"/>
    </location>
</feature>
<dbReference type="Gene3D" id="1.25.40.390">
    <property type="match status" value="1"/>
</dbReference>
<evidence type="ECO:0000259" key="7">
    <source>
        <dbReference type="Pfam" id="PF14322"/>
    </source>
</evidence>
<comment type="similarity">
    <text evidence="2">Belongs to the SusD family.</text>
</comment>
<dbReference type="InterPro" id="IPR012944">
    <property type="entry name" value="SusD_RagB_dom"/>
</dbReference>
<dbReference type="KEGG" id="fae:FAES_4342"/>
<dbReference type="PROSITE" id="PS51257">
    <property type="entry name" value="PROKAR_LIPOPROTEIN"/>
    <property type="match status" value="1"/>
</dbReference>
<name>I0KDY8_9BACT</name>
<dbReference type="Pfam" id="PF07980">
    <property type="entry name" value="SusD_RagB"/>
    <property type="match status" value="1"/>
</dbReference>
<dbReference type="AlphaFoldDB" id="I0KDY8"/>
<dbReference type="SUPFAM" id="SSF48452">
    <property type="entry name" value="TPR-like"/>
    <property type="match status" value="1"/>
</dbReference>
<keyword evidence="9" id="KW-1185">Reference proteome</keyword>
<dbReference type="PATRIC" id="fig|1166018.3.peg.1299"/>
<evidence type="ECO:0000256" key="3">
    <source>
        <dbReference type="ARBA" id="ARBA00022729"/>
    </source>
</evidence>
<evidence type="ECO:0000256" key="2">
    <source>
        <dbReference type="ARBA" id="ARBA00006275"/>
    </source>
</evidence>
<dbReference type="OrthoDB" id="906516at2"/>
<organism evidence="8 9">
    <name type="scientific">Fibrella aestuarina BUZ 2</name>
    <dbReference type="NCBI Taxonomy" id="1166018"/>
    <lineage>
        <taxon>Bacteria</taxon>
        <taxon>Pseudomonadati</taxon>
        <taxon>Bacteroidota</taxon>
        <taxon>Cytophagia</taxon>
        <taxon>Cytophagales</taxon>
        <taxon>Spirosomataceae</taxon>
        <taxon>Fibrella</taxon>
    </lineage>
</organism>
<dbReference type="STRING" id="1166018.FAES_4342"/>
<dbReference type="EMBL" id="HE796683">
    <property type="protein sequence ID" value="CCH02341.1"/>
    <property type="molecule type" value="Genomic_DNA"/>
</dbReference>
<reference evidence="8 9" key="1">
    <citation type="journal article" date="2012" name="J. Bacteriol.">
        <title>Genome Sequence of Fibrella aestuarina BUZ 2T, a Filamentous Marine Bacterium.</title>
        <authorList>
            <person name="Filippini M."/>
            <person name="Qi W."/>
            <person name="Blom J."/>
            <person name="Goesmann A."/>
            <person name="Smits T.H."/>
            <person name="Bagheri H.C."/>
        </authorList>
    </citation>
    <scope>NUCLEOTIDE SEQUENCE [LARGE SCALE GENOMIC DNA]</scope>
    <source>
        <strain evidence="9">BUZ 2T</strain>
    </source>
</reference>
<accession>I0KDY8</accession>
<dbReference type="HOGENOM" id="CLU_015553_1_4_10"/>
<gene>
    <name evidence="8" type="ORF">FAES_4342</name>
</gene>
<dbReference type="Pfam" id="PF14322">
    <property type="entry name" value="SusD-like_3"/>
    <property type="match status" value="1"/>
</dbReference>
<keyword evidence="4" id="KW-0472">Membrane</keyword>
<dbReference type="GO" id="GO:0009279">
    <property type="term" value="C:cell outer membrane"/>
    <property type="evidence" value="ECO:0007669"/>
    <property type="project" value="UniProtKB-SubCell"/>
</dbReference>
<dbReference type="Proteomes" id="UP000011058">
    <property type="component" value="Chromosome"/>
</dbReference>
<evidence type="ECO:0000256" key="1">
    <source>
        <dbReference type="ARBA" id="ARBA00004442"/>
    </source>
</evidence>
<keyword evidence="5" id="KW-0998">Cell outer membrane</keyword>
<comment type="subcellular location">
    <subcellularLocation>
        <location evidence="1">Cell outer membrane</location>
    </subcellularLocation>
</comment>
<protein>
    <submittedName>
        <fullName evidence="8">RagB/SusD domain protein</fullName>
    </submittedName>
</protein>